<keyword evidence="3" id="KW-0119">Carbohydrate metabolism</keyword>
<feature type="domain" description="GH10" evidence="5">
    <location>
        <begin position="4"/>
        <end position="47"/>
    </location>
</feature>
<dbReference type="InterPro" id="IPR001000">
    <property type="entry name" value="GH10_dom"/>
</dbReference>
<evidence type="ECO:0000256" key="1">
    <source>
        <dbReference type="ARBA" id="ARBA00007495"/>
    </source>
</evidence>
<dbReference type="Gene3D" id="3.20.20.80">
    <property type="entry name" value="Glycosidases"/>
    <property type="match status" value="1"/>
</dbReference>
<dbReference type="InterPro" id="IPR017853">
    <property type="entry name" value="GH"/>
</dbReference>
<dbReference type="OrthoDB" id="3055998at2759"/>
<proteinExistence type="inferred from homology"/>
<keyword evidence="2" id="KW-0378">Hydrolase</keyword>
<evidence type="ECO:0000256" key="3">
    <source>
        <dbReference type="ARBA" id="ARBA00023277"/>
    </source>
</evidence>
<comment type="similarity">
    <text evidence="1">Belongs to the glycosyl hydrolase 10 (cellulase F) family.</text>
</comment>
<evidence type="ECO:0000313" key="7">
    <source>
        <dbReference type="Proteomes" id="UP000324748"/>
    </source>
</evidence>
<name>A0A5B0M7J3_PUCGR</name>
<protein>
    <recommendedName>
        <fullName evidence="5">GH10 domain-containing protein</fullName>
    </recommendedName>
</protein>
<dbReference type="GO" id="GO:0031176">
    <property type="term" value="F:endo-1,4-beta-xylanase activity"/>
    <property type="evidence" value="ECO:0007669"/>
    <property type="project" value="UniProtKB-ARBA"/>
</dbReference>
<keyword evidence="4" id="KW-0624">Polysaccharide degradation</keyword>
<dbReference type="Proteomes" id="UP000324748">
    <property type="component" value="Unassembled WGS sequence"/>
</dbReference>
<dbReference type="AlphaFoldDB" id="A0A5B0M7J3"/>
<organism evidence="6 7">
    <name type="scientific">Puccinia graminis f. sp. tritici</name>
    <dbReference type="NCBI Taxonomy" id="56615"/>
    <lineage>
        <taxon>Eukaryota</taxon>
        <taxon>Fungi</taxon>
        <taxon>Dikarya</taxon>
        <taxon>Basidiomycota</taxon>
        <taxon>Pucciniomycotina</taxon>
        <taxon>Pucciniomycetes</taxon>
        <taxon>Pucciniales</taxon>
        <taxon>Pucciniaceae</taxon>
        <taxon>Puccinia</taxon>
    </lineage>
</organism>
<evidence type="ECO:0000256" key="2">
    <source>
        <dbReference type="ARBA" id="ARBA00022801"/>
    </source>
</evidence>
<evidence type="ECO:0000313" key="6">
    <source>
        <dbReference type="EMBL" id="KAA1071824.1"/>
    </source>
</evidence>
<evidence type="ECO:0000259" key="5">
    <source>
        <dbReference type="Pfam" id="PF00331"/>
    </source>
</evidence>
<gene>
    <name evidence="6" type="ORF">PGT21_020348</name>
</gene>
<evidence type="ECO:0000256" key="4">
    <source>
        <dbReference type="ARBA" id="ARBA00023326"/>
    </source>
</evidence>
<dbReference type="GO" id="GO:0000272">
    <property type="term" value="P:polysaccharide catabolic process"/>
    <property type="evidence" value="ECO:0007669"/>
    <property type="project" value="UniProtKB-KW"/>
</dbReference>
<reference evidence="6 7" key="1">
    <citation type="submission" date="2019-05" db="EMBL/GenBank/DDBJ databases">
        <title>Emergence of the Ug99 lineage of the wheat stem rust pathogen through somatic hybridization.</title>
        <authorList>
            <person name="Li F."/>
            <person name="Upadhyaya N.M."/>
            <person name="Sperschneider J."/>
            <person name="Matny O."/>
            <person name="Nguyen-Phuc H."/>
            <person name="Mago R."/>
            <person name="Raley C."/>
            <person name="Miller M.E."/>
            <person name="Silverstein K.A.T."/>
            <person name="Henningsen E."/>
            <person name="Hirsch C.D."/>
            <person name="Visser B."/>
            <person name="Pretorius Z.A."/>
            <person name="Steffenson B.J."/>
            <person name="Schwessinger B."/>
            <person name="Dodds P.N."/>
            <person name="Figueroa M."/>
        </authorList>
    </citation>
    <scope>NUCLEOTIDE SEQUENCE [LARGE SCALE GENOMIC DNA]</scope>
    <source>
        <strain evidence="6">21-0</strain>
    </source>
</reference>
<accession>A0A5B0M7J3</accession>
<sequence>MVKAMVMDVCNEILDNNGNLYNLPFKQVLGDNWYEEVFQMAKKYHDQYAPQMFLFSHIPCKVLQKNLECFTAVGLKVALTKINIQRCVSVTSWGLTPADSWVGFTKDPGQGDATLFEDDFSTTPAIKLFIKKGFFP</sequence>
<dbReference type="SUPFAM" id="SSF51445">
    <property type="entry name" value="(Trans)glycosidases"/>
    <property type="match status" value="1"/>
</dbReference>
<dbReference type="EMBL" id="VSWC01000170">
    <property type="protein sequence ID" value="KAA1071824.1"/>
    <property type="molecule type" value="Genomic_DNA"/>
</dbReference>
<keyword evidence="7" id="KW-1185">Reference proteome</keyword>
<comment type="caution">
    <text evidence="6">The sequence shown here is derived from an EMBL/GenBank/DDBJ whole genome shotgun (WGS) entry which is preliminary data.</text>
</comment>
<dbReference type="Pfam" id="PF00331">
    <property type="entry name" value="Glyco_hydro_10"/>
    <property type="match status" value="1"/>
</dbReference>